<accession>A0A8S5MPK8</accession>
<feature type="compositionally biased region" description="Low complexity" evidence="1">
    <location>
        <begin position="296"/>
        <end position="305"/>
    </location>
</feature>
<reference evidence="2" key="1">
    <citation type="journal article" date="2021" name="Proc. Natl. Acad. Sci. U.S.A.">
        <title>A Catalog of Tens of Thousands of Viruses from Human Metagenomes Reveals Hidden Associations with Chronic Diseases.</title>
        <authorList>
            <person name="Tisza M.J."/>
            <person name="Buck C.B."/>
        </authorList>
    </citation>
    <scope>NUCLEOTIDE SEQUENCE</scope>
    <source>
        <strain evidence="2">CtLR131</strain>
    </source>
</reference>
<evidence type="ECO:0000256" key="1">
    <source>
        <dbReference type="SAM" id="MobiDB-lite"/>
    </source>
</evidence>
<organism evidence="2">
    <name type="scientific">Siphoviridae sp. ctLR131</name>
    <dbReference type="NCBI Taxonomy" id="2826250"/>
    <lineage>
        <taxon>Viruses</taxon>
        <taxon>Duplodnaviria</taxon>
        <taxon>Heunggongvirae</taxon>
        <taxon>Uroviricota</taxon>
        <taxon>Caudoviricetes</taxon>
    </lineage>
</organism>
<name>A0A8S5MPK8_9CAUD</name>
<feature type="region of interest" description="Disordered" evidence="1">
    <location>
        <begin position="294"/>
        <end position="352"/>
    </location>
</feature>
<evidence type="ECO:0000313" key="2">
    <source>
        <dbReference type="EMBL" id="DAD83991.1"/>
    </source>
</evidence>
<protein>
    <submittedName>
        <fullName evidence="2">Uncharacterized protein</fullName>
    </submittedName>
</protein>
<feature type="compositionally biased region" description="Basic and acidic residues" evidence="1">
    <location>
        <begin position="336"/>
        <end position="348"/>
    </location>
</feature>
<dbReference type="EMBL" id="BK014949">
    <property type="protein sequence ID" value="DAD83991.1"/>
    <property type="molecule type" value="Genomic_DNA"/>
</dbReference>
<sequence length="396" mass="45223">MAISNNTKNKYQQYNNPYVESEAQKQQREIAQQLAYSQPENNVNGYAQKMNDMYNKIANAKSWEYDKANDKAYQQYAKMYQQLGGLSMAATQQAANELTAGYGSTYSPQVAMQTDNAYQANADSVLPSYYQMAQNEYDALRQKDLTNYEAAIEGYQNAENSNLNRKNAWADIVNSAAGRSNQENANAVNNYADNKDFWYKQYWNEQNAMNDQAEAKNERYWNNNKLKEEKKENKRDEYWAMNDVNVSIAADKADSYRDKKDNKGMKAYLQNQVKKGNITQYQADGIYKQYKYTAPKSSGRSSSGRRSGGSSKGSSYSYTATADDTKSNDNTASIPKDLDEKAKKEQETLKIPNGMLQQIGSNSTDYGRVNVIKSLKDKKIINDEQEEWLLDHYNLM</sequence>
<proteinExistence type="predicted"/>